<organism evidence="1 2">
    <name type="scientific">Legionella massiliensis</name>
    <dbReference type="NCBI Taxonomy" id="1034943"/>
    <lineage>
        <taxon>Bacteria</taxon>
        <taxon>Pseudomonadati</taxon>
        <taxon>Pseudomonadota</taxon>
        <taxon>Gammaproteobacteria</taxon>
        <taxon>Legionellales</taxon>
        <taxon>Legionellaceae</taxon>
        <taxon>Legionella</taxon>
    </lineage>
</organism>
<name>A0A078L036_9GAMM</name>
<dbReference type="AlphaFoldDB" id="A0A078L036"/>
<dbReference type="EMBL" id="CCSB01000003">
    <property type="protein sequence ID" value="CDZ78622.1"/>
    <property type="molecule type" value="Genomic_DNA"/>
</dbReference>
<evidence type="ECO:0000313" key="1">
    <source>
        <dbReference type="EMBL" id="CDZ78622.1"/>
    </source>
</evidence>
<proteinExistence type="predicted"/>
<dbReference type="Proteomes" id="UP000044071">
    <property type="component" value="Unassembled WGS sequence"/>
</dbReference>
<dbReference type="STRING" id="1034943.BN59_02932"/>
<protein>
    <submittedName>
        <fullName evidence="1">Uncharacterized protein</fullName>
    </submittedName>
</protein>
<reference evidence="1 2" key="1">
    <citation type="submission" date="2014-06" db="EMBL/GenBank/DDBJ databases">
        <authorList>
            <person name="Urmite Genomes Urmite Genomes"/>
        </authorList>
    </citation>
    <scope>NUCLEOTIDE SEQUENCE [LARGE SCALE GENOMIC DNA]</scope>
</reference>
<sequence length="60" mass="6600">MNPGALSLRSRHGATAIKLRAVRHGAKVPEGQMRGFSMQKFPHLLNSSQKFSPPKGKVIF</sequence>
<accession>A0A078L036</accession>
<evidence type="ECO:0000313" key="2">
    <source>
        <dbReference type="Proteomes" id="UP000044071"/>
    </source>
</evidence>
<gene>
    <name evidence="1" type="ORF">BN59_02932</name>
</gene>
<keyword evidence="2" id="KW-1185">Reference proteome</keyword>